<dbReference type="EMBL" id="CP012673">
    <property type="protein sequence ID" value="AUX40880.1"/>
    <property type="molecule type" value="Genomic_DNA"/>
</dbReference>
<dbReference type="AlphaFoldDB" id="A0A2L0ENM3"/>
<protein>
    <submittedName>
        <fullName evidence="3">SAM-dependent methyltransferase</fullName>
    </submittedName>
</protein>
<dbReference type="CDD" id="cd02440">
    <property type="entry name" value="AdoMet_MTases"/>
    <property type="match status" value="1"/>
</dbReference>
<evidence type="ECO:0000256" key="1">
    <source>
        <dbReference type="SAM" id="MobiDB-lite"/>
    </source>
</evidence>
<feature type="domain" description="Methyltransferase type 11" evidence="2">
    <location>
        <begin position="184"/>
        <end position="281"/>
    </location>
</feature>
<organism evidence="3 4">
    <name type="scientific">Sorangium cellulosum</name>
    <name type="common">Polyangium cellulosum</name>
    <dbReference type="NCBI Taxonomy" id="56"/>
    <lineage>
        <taxon>Bacteria</taxon>
        <taxon>Pseudomonadati</taxon>
        <taxon>Myxococcota</taxon>
        <taxon>Polyangia</taxon>
        <taxon>Polyangiales</taxon>
        <taxon>Polyangiaceae</taxon>
        <taxon>Sorangium</taxon>
    </lineage>
</organism>
<dbReference type="InterPro" id="IPR029063">
    <property type="entry name" value="SAM-dependent_MTases_sf"/>
</dbReference>
<proteinExistence type="predicted"/>
<dbReference type="InterPro" id="IPR050508">
    <property type="entry name" value="Methyltransf_Superfamily"/>
</dbReference>
<evidence type="ECO:0000259" key="2">
    <source>
        <dbReference type="Pfam" id="PF08241"/>
    </source>
</evidence>
<dbReference type="GO" id="GO:0032259">
    <property type="term" value="P:methylation"/>
    <property type="evidence" value="ECO:0007669"/>
    <property type="project" value="UniProtKB-KW"/>
</dbReference>
<feature type="compositionally biased region" description="Low complexity" evidence="1">
    <location>
        <begin position="11"/>
        <end position="22"/>
    </location>
</feature>
<sequence length="413" mass="47071">MSASIYPETVVPPSSSSGSLPSWRSSVTFNMRVDQNDQEVALAGMLRPFVGDQMRAIRGTLETAAKNATGELCLDFKRLKYMNNVAFLEINRFVRWAVEARPNLKIRLIISSVIPWAIRKFQVIAELYPNVSVVIYDKAFYPLQQVIEDDDFIVVLLTQAKIIWEHERLILERHGLQPGMRIADIGCGLGEFALKLQADFKPEYIVGVDHSRPMLRYAQKVVKSLGLDNVEYQYGDAAALLLPDNSYDFVSCRLSLQVFDQPKRILHELFRICKPGGRIYVTNEMMSCIAGYPQQEAIRWTYDEIITMGRKLGMDMDIGFKTREMLVDSDLEDIKVDLVNISNMNTDRHDFAKVVESWSYVINQMAQRTEADAETQERLRLGHAAHVEAILSERGYASWPIYAGSGRKPLRCM</sequence>
<dbReference type="PANTHER" id="PTHR42912:SF93">
    <property type="entry name" value="N6-ADENOSINE-METHYLTRANSFERASE TMT1A"/>
    <property type="match status" value="1"/>
</dbReference>
<evidence type="ECO:0000313" key="3">
    <source>
        <dbReference type="EMBL" id="AUX40880.1"/>
    </source>
</evidence>
<dbReference type="PANTHER" id="PTHR42912">
    <property type="entry name" value="METHYLTRANSFERASE"/>
    <property type="match status" value="1"/>
</dbReference>
<dbReference type="Pfam" id="PF08241">
    <property type="entry name" value="Methyltransf_11"/>
    <property type="match status" value="1"/>
</dbReference>
<gene>
    <name evidence="3" type="primary">smtA</name>
    <name evidence="3" type="ORF">SOCE26_022820</name>
</gene>
<reference evidence="3 4" key="1">
    <citation type="submission" date="2015-09" db="EMBL/GenBank/DDBJ databases">
        <title>Sorangium comparison.</title>
        <authorList>
            <person name="Zaburannyi N."/>
            <person name="Bunk B."/>
            <person name="Overmann J."/>
            <person name="Mueller R."/>
        </authorList>
    </citation>
    <scope>NUCLEOTIDE SEQUENCE [LARGE SCALE GENOMIC DNA]</scope>
    <source>
        <strain evidence="3 4">So ce26</strain>
    </source>
</reference>
<dbReference type="Proteomes" id="UP000238348">
    <property type="component" value="Chromosome"/>
</dbReference>
<name>A0A2L0ENM3_SORCE</name>
<dbReference type="OrthoDB" id="9770485at2"/>
<evidence type="ECO:0000313" key="4">
    <source>
        <dbReference type="Proteomes" id="UP000238348"/>
    </source>
</evidence>
<dbReference type="SUPFAM" id="SSF53335">
    <property type="entry name" value="S-adenosyl-L-methionine-dependent methyltransferases"/>
    <property type="match status" value="1"/>
</dbReference>
<keyword evidence="3" id="KW-0808">Transferase</keyword>
<dbReference type="Gene3D" id="3.40.50.150">
    <property type="entry name" value="Vaccinia Virus protein VP39"/>
    <property type="match status" value="1"/>
</dbReference>
<dbReference type="InterPro" id="IPR013216">
    <property type="entry name" value="Methyltransf_11"/>
</dbReference>
<accession>A0A2L0ENM3</accession>
<keyword evidence="3" id="KW-0489">Methyltransferase</keyword>
<dbReference type="GO" id="GO:0008757">
    <property type="term" value="F:S-adenosylmethionine-dependent methyltransferase activity"/>
    <property type="evidence" value="ECO:0007669"/>
    <property type="project" value="InterPro"/>
</dbReference>
<dbReference type="RefSeq" id="WP_104978609.1">
    <property type="nucleotide sequence ID" value="NZ_CP012673.1"/>
</dbReference>
<feature type="region of interest" description="Disordered" evidence="1">
    <location>
        <begin position="1"/>
        <end position="22"/>
    </location>
</feature>